<dbReference type="OMA" id="ITACEPL"/>
<evidence type="ECO:0000313" key="1">
    <source>
        <dbReference type="EMBL" id="SJL02949.1"/>
    </source>
</evidence>
<dbReference type="AlphaFoldDB" id="A0A284R2J9"/>
<dbReference type="OrthoDB" id="2914620at2759"/>
<dbReference type="EMBL" id="FUEG01000004">
    <property type="protein sequence ID" value="SJL02949.1"/>
    <property type="molecule type" value="Genomic_DNA"/>
</dbReference>
<keyword evidence="2" id="KW-1185">Reference proteome</keyword>
<accession>A0A284R2J9</accession>
<sequence>MLRLGFALRRLGRSCTPCSYYATTAESSSLGLHRTVRVENLPEGYNVGSIIDAVKANPSETIIPSKDHLLVKFFDEGTAKRCVEASKELSVKIDDSTSPALSTQTVASLAKYSATRTIRLGTLPEDFTESRFNEILSQYGVVSSRFDKATGVVEAQFFDLHQASKVPFPSHNISSVPANFSSIQKKARTDLAKAGAHPKYVDSEHFTYPEWYSKQDAQPDQQRLVKVTGLKDPQIHAMCTSWTNDYTQVPLAAFISARFVNGTEMSVFFPTSALARQFITACEPLADGQCTLSLRTSDRVVSPGVVAAIDQGARRMVTLPYSGTLSEKTQRQLGRFCSSFGRVDTKDITHTEGQLIVPFNTVLGAASFVYPFHRGLKLKTASPVVEEIKDARPTFVGSHLSE</sequence>
<gene>
    <name evidence="1" type="ORF">ARMOST_06291</name>
</gene>
<protein>
    <recommendedName>
        <fullName evidence="3">RRM domain-containing protein</fullName>
    </recommendedName>
</protein>
<dbReference type="Proteomes" id="UP000219338">
    <property type="component" value="Unassembled WGS sequence"/>
</dbReference>
<reference evidence="2" key="1">
    <citation type="journal article" date="2017" name="Nat. Ecol. Evol.">
        <title>Genome expansion and lineage-specific genetic innovations in the forest pathogenic fungi Armillaria.</title>
        <authorList>
            <person name="Sipos G."/>
            <person name="Prasanna A.N."/>
            <person name="Walter M.C."/>
            <person name="O'Connor E."/>
            <person name="Balint B."/>
            <person name="Krizsan K."/>
            <person name="Kiss B."/>
            <person name="Hess J."/>
            <person name="Varga T."/>
            <person name="Slot J."/>
            <person name="Riley R."/>
            <person name="Boka B."/>
            <person name="Rigling D."/>
            <person name="Barry K."/>
            <person name="Lee J."/>
            <person name="Mihaltcheva S."/>
            <person name="LaButti K."/>
            <person name="Lipzen A."/>
            <person name="Waldron R."/>
            <person name="Moloney N.M."/>
            <person name="Sperisen C."/>
            <person name="Kredics L."/>
            <person name="Vagvoelgyi C."/>
            <person name="Patrignani A."/>
            <person name="Fitzpatrick D."/>
            <person name="Nagy I."/>
            <person name="Doyle S."/>
            <person name="Anderson J.B."/>
            <person name="Grigoriev I.V."/>
            <person name="Gueldener U."/>
            <person name="Muensterkoetter M."/>
            <person name="Nagy L.G."/>
        </authorList>
    </citation>
    <scope>NUCLEOTIDE SEQUENCE [LARGE SCALE GENOMIC DNA]</scope>
    <source>
        <strain evidence="2">C18/9</strain>
    </source>
</reference>
<name>A0A284R2J9_ARMOS</name>
<proteinExistence type="predicted"/>
<evidence type="ECO:0008006" key="3">
    <source>
        <dbReference type="Google" id="ProtNLM"/>
    </source>
</evidence>
<organism evidence="1 2">
    <name type="scientific">Armillaria ostoyae</name>
    <name type="common">Armillaria root rot fungus</name>
    <dbReference type="NCBI Taxonomy" id="47428"/>
    <lineage>
        <taxon>Eukaryota</taxon>
        <taxon>Fungi</taxon>
        <taxon>Dikarya</taxon>
        <taxon>Basidiomycota</taxon>
        <taxon>Agaricomycotina</taxon>
        <taxon>Agaricomycetes</taxon>
        <taxon>Agaricomycetidae</taxon>
        <taxon>Agaricales</taxon>
        <taxon>Marasmiineae</taxon>
        <taxon>Physalacriaceae</taxon>
        <taxon>Armillaria</taxon>
    </lineage>
</organism>
<evidence type="ECO:0000313" key="2">
    <source>
        <dbReference type="Proteomes" id="UP000219338"/>
    </source>
</evidence>